<dbReference type="AlphaFoldDB" id="A0A8H4BD87"/>
<feature type="transmembrane region" description="Helical" evidence="1">
    <location>
        <begin position="65"/>
        <end position="86"/>
    </location>
</feature>
<keyword evidence="1" id="KW-0472">Membrane</keyword>
<keyword evidence="1" id="KW-0812">Transmembrane</keyword>
<protein>
    <recommendedName>
        <fullName evidence="4">Transmembrane protein</fullName>
    </recommendedName>
</protein>
<accession>A0A8H4BD87</accession>
<evidence type="ECO:0008006" key="4">
    <source>
        <dbReference type="Google" id="ProtNLM"/>
    </source>
</evidence>
<dbReference type="EMBL" id="JAAECE010000006">
    <property type="protein sequence ID" value="KAF1799899.1"/>
    <property type="molecule type" value="Genomic_DNA"/>
</dbReference>
<name>A0A8H4BD87_MUCCL</name>
<feature type="transmembrane region" description="Helical" evidence="1">
    <location>
        <begin position="6"/>
        <end position="31"/>
    </location>
</feature>
<gene>
    <name evidence="2" type="ORF">FB192DRAFT_1389032</name>
</gene>
<comment type="caution">
    <text evidence="2">The sequence shown here is derived from an EMBL/GenBank/DDBJ whole genome shotgun (WGS) entry which is preliminary data.</text>
</comment>
<sequence length="609" mass="67688">MLPLPLGTFITQLVALLTVAAISRIAILSAYRLKDIDVRLMYQENIFRHLGWYTDYNSSTPRKQLVFLLALLSLAASFLPTFLSMAGDVKDNEHVSYANVRQSSDAYYELNPKRLRKENDPIFSNFYGSSQLNDAANSTGILLENYLNSVHKKTAKNPSGVWYNAPAFRFSSEEQVKRWAQDDNYPPLPQVNQQGVFLLEAGQLPTFFLSYNSQAPSNGSSTLKSCVDNDPSQSNLVNLPSIEGHQVQAVRAVNRTCYPITDPSLWLVASQKDTGRKEDSKLNFIDGALFRSGYLSQHTTATHAMGVSASNWGQSGHQKAIMIKKSAHITVFYNDKTKALAPESCVPASSNNKPLFRQDINLMVCQLVATAKQNPTLPMLQATRRTFDSNTIINAVYTYIQKDNGHGIMVDLTLLSAYYTPGQTEDMYDNDETLIAYQKIQKTDFDTTDYEQLLQSMNPFPDIDTVYGLNTITDLVIVGANLFAGVFSRHFLKTTASVTPVIKVSIPWVVVTCSLTVFSLLVCLLVSCLTPKAYKTDLRSLLVHTLISQETDTRTTDNPTLNRKEKTGIVTSRAVRLEATKTASLTMDGVPVVLSEKIPLKEYIAATDV</sequence>
<reference evidence="2 3" key="1">
    <citation type="submission" date="2019-09" db="EMBL/GenBank/DDBJ databases">
        <authorList>
            <consortium name="DOE Joint Genome Institute"/>
            <person name="Mondo S.J."/>
            <person name="Navarro-Mendoza M.I."/>
            <person name="Perez-Arques C."/>
            <person name="Panchal S."/>
            <person name="Nicolas F.E."/>
            <person name="Ganguly P."/>
            <person name="Pangilinan J."/>
            <person name="Grigoriev I."/>
            <person name="Heitman J."/>
            <person name="Sanya K."/>
            <person name="Garre V."/>
        </authorList>
    </citation>
    <scope>NUCLEOTIDE SEQUENCE [LARGE SCALE GENOMIC DNA]</scope>
    <source>
        <strain evidence="2 3">MU402</strain>
    </source>
</reference>
<feature type="transmembrane region" description="Helical" evidence="1">
    <location>
        <begin position="506"/>
        <end position="529"/>
    </location>
</feature>
<evidence type="ECO:0000256" key="1">
    <source>
        <dbReference type="SAM" id="Phobius"/>
    </source>
</evidence>
<dbReference type="Proteomes" id="UP000469890">
    <property type="component" value="Unassembled WGS sequence"/>
</dbReference>
<proteinExistence type="predicted"/>
<evidence type="ECO:0000313" key="3">
    <source>
        <dbReference type="Proteomes" id="UP000469890"/>
    </source>
</evidence>
<organism evidence="2 3">
    <name type="scientific">Mucor circinelloides f. lusitanicus</name>
    <name type="common">Mucor racemosus var. lusitanicus</name>
    <dbReference type="NCBI Taxonomy" id="29924"/>
    <lineage>
        <taxon>Eukaryota</taxon>
        <taxon>Fungi</taxon>
        <taxon>Fungi incertae sedis</taxon>
        <taxon>Mucoromycota</taxon>
        <taxon>Mucoromycotina</taxon>
        <taxon>Mucoromycetes</taxon>
        <taxon>Mucorales</taxon>
        <taxon>Mucorineae</taxon>
        <taxon>Mucoraceae</taxon>
        <taxon>Mucor</taxon>
    </lineage>
</organism>
<keyword evidence="1" id="KW-1133">Transmembrane helix</keyword>
<evidence type="ECO:0000313" key="2">
    <source>
        <dbReference type="EMBL" id="KAF1799899.1"/>
    </source>
</evidence>